<evidence type="ECO:0008006" key="3">
    <source>
        <dbReference type="Google" id="ProtNLM"/>
    </source>
</evidence>
<dbReference type="InterPro" id="IPR013783">
    <property type="entry name" value="Ig-like_fold"/>
</dbReference>
<dbReference type="EMBL" id="ATBP01000064">
    <property type="protein sequence ID" value="ETR73400.1"/>
    <property type="molecule type" value="Genomic_DNA"/>
</dbReference>
<comment type="caution">
    <text evidence="1">The sequence shown here is derived from an EMBL/GenBank/DDBJ whole genome shotgun (WGS) entry which is preliminary data.</text>
</comment>
<sequence length="237" mass="25598">MMPPHIKAIPAQTTSEKDILGPVVLTISDLESHPNSLTVTGYSLNPDMLSSDNITVVGSGESRLLFIETQDKAYGTVNIVMTVIDPQGLTQSAQFPLYINDRPDIEAPSMVTLTEDRPYTLNFFVLDAESAPCAITPVILSANNTLIDPEKIDFGCIDNEYTALILPQTNESGTCMLTLMVSDNITDAVAIITAIILPINDAPVIQVAQPTKTYTENAPPLRICADAELVDVDTLSF</sequence>
<reference evidence="2" key="1">
    <citation type="submission" date="2012-11" db="EMBL/GenBank/DDBJ databases">
        <authorList>
            <person name="Lucero-Rivera Y.E."/>
            <person name="Tovar-Ramirez D."/>
        </authorList>
    </citation>
    <scope>NUCLEOTIDE SEQUENCE [LARGE SCALE GENOMIC DNA]</scope>
    <source>
        <strain evidence="2">Araruama</strain>
    </source>
</reference>
<feature type="non-terminal residue" evidence="1">
    <location>
        <position position="237"/>
    </location>
</feature>
<name>A0A1V1PF25_9BACT</name>
<evidence type="ECO:0000313" key="2">
    <source>
        <dbReference type="Proteomes" id="UP000189670"/>
    </source>
</evidence>
<dbReference type="Gene3D" id="2.60.40.10">
    <property type="entry name" value="Immunoglobulins"/>
    <property type="match status" value="1"/>
</dbReference>
<dbReference type="Proteomes" id="UP000189670">
    <property type="component" value="Unassembled WGS sequence"/>
</dbReference>
<protein>
    <recommendedName>
        <fullName evidence="3">Cadherin domain-containing protein</fullName>
    </recommendedName>
</protein>
<evidence type="ECO:0000313" key="1">
    <source>
        <dbReference type="EMBL" id="ETR73400.1"/>
    </source>
</evidence>
<accession>A0A1V1PF25</accession>
<organism evidence="1 2">
    <name type="scientific">Candidatus Magnetoglobus multicellularis str. Araruama</name>
    <dbReference type="NCBI Taxonomy" id="890399"/>
    <lineage>
        <taxon>Bacteria</taxon>
        <taxon>Pseudomonadati</taxon>
        <taxon>Thermodesulfobacteriota</taxon>
        <taxon>Desulfobacteria</taxon>
        <taxon>Desulfobacterales</taxon>
        <taxon>Desulfobacteraceae</taxon>
        <taxon>Candidatus Magnetoglobus</taxon>
    </lineage>
</organism>
<dbReference type="AlphaFoldDB" id="A0A1V1PF25"/>
<gene>
    <name evidence="1" type="ORF">OMM_06956</name>
</gene>
<proteinExistence type="predicted"/>